<keyword evidence="6" id="KW-1185">Reference proteome</keyword>
<dbReference type="InterPro" id="IPR032387">
    <property type="entry name" value="ACAS_N"/>
</dbReference>
<sequence>MSDVGVKFDLPSTPTPEEEVFLPPAPLLAGAHVRGLQSYREKYRSSINNSDAFWKSVAEELHFEQRTSKGLEWNFDARKGDVFCRFMDGSKTNISYNCLERNIKRGYGNKVAYIWEGNEPNDSFKITYNELHSQVVNFSAVLRGHGVKKGDVVALYLPMITELAVAMLACTRIGAMHSVVFAGFSASALGARIIDAKCRVLVTADGFYRGTNGSTGKPKGIQHSTAGYMVYAYYTTKCTFDAHPEKDVYWCTADCGWITGHTYLLYGPLMNGLTGIWFEGVPTHPAPDRMWAVTDKYKVNKLYTSPTAIRALMAMGDDYVTKHSRASLEILG</sequence>
<comment type="similarity">
    <text evidence="1">Belongs to the ATP-dependent AMP-binding enzyme family.</text>
</comment>
<dbReference type="Gene3D" id="3.40.50.12780">
    <property type="entry name" value="N-terminal domain of ligase-like"/>
    <property type="match status" value="2"/>
</dbReference>
<feature type="non-terminal residue" evidence="5">
    <location>
        <position position="332"/>
    </location>
</feature>
<evidence type="ECO:0000259" key="3">
    <source>
        <dbReference type="Pfam" id="PF00501"/>
    </source>
</evidence>
<dbReference type="GO" id="GO:0003987">
    <property type="term" value="F:acetate-CoA ligase activity"/>
    <property type="evidence" value="ECO:0007669"/>
    <property type="project" value="UniProtKB-EC"/>
</dbReference>
<dbReference type="Pfam" id="PF16177">
    <property type="entry name" value="ACAS_N"/>
    <property type="match status" value="1"/>
</dbReference>
<evidence type="ECO:0000313" key="5">
    <source>
        <dbReference type="EMBL" id="VDM79196.1"/>
    </source>
</evidence>
<accession>A0A3P7J7F8</accession>
<evidence type="ECO:0000259" key="4">
    <source>
        <dbReference type="Pfam" id="PF16177"/>
    </source>
</evidence>
<reference evidence="5 6" key="1">
    <citation type="submission" date="2018-11" db="EMBL/GenBank/DDBJ databases">
        <authorList>
            <consortium name="Pathogen Informatics"/>
        </authorList>
    </citation>
    <scope>NUCLEOTIDE SEQUENCE [LARGE SCALE GENOMIC DNA]</scope>
</reference>
<feature type="domain" description="AMP-dependent synthetase/ligase" evidence="3">
    <location>
        <begin position="105"/>
        <end position="203"/>
    </location>
</feature>
<proteinExistence type="inferred from homology"/>
<dbReference type="SUPFAM" id="SSF56801">
    <property type="entry name" value="Acetyl-CoA synthetase-like"/>
    <property type="match status" value="1"/>
</dbReference>
<evidence type="ECO:0000256" key="1">
    <source>
        <dbReference type="ARBA" id="ARBA00006432"/>
    </source>
</evidence>
<feature type="domain" description="AMP-dependent synthetase/ligase" evidence="3">
    <location>
        <begin position="211"/>
        <end position="328"/>
    </location>
</feature>
<dbReference type="AlphaFoldDB" id="A0A3P7J7F8"/>
<dbReference type="EC" id="6.2.1.1" evidence="2"/>
<dbReference type="Pfam" id="PF00501">
    <property type="entry name" value="AMP-binding"/>
    <property type="match status" value="2"/>
</dbReference>
<dbReference type="PANTHER" id="PTHR24095">
    <property type="entry name" value="ACETYL-COENZYME A SYNTHETASE"/>
    <property type="match status" value="1"/>
</dbReference>
<dbReference type="Proteomes" id="UP000270094">
    <property type="component" value="Unassembled WGS sequence"/>
</dbReference>
<organism evidence="5 6">
    <name type="scientific">Strongylus vulgaris</name>
    <name type="common">Blood worm</name>
    <dbReference type="NCBI Taxonomy" id="40348"/>
    <lineage>
        <taxon>Eukaryota</taxon>
        <taxon>Metazoa</taxon>
        <taxon>Ecdysozoa</taxon>
        <taxon>Nematoda</taxon>
        <taxon>Chromadorea</taxon>
        <taxon>Rhabditida</taxon>
        <taxon>Rhabditina</taxon>
        <taxon>Rhabditomorpha</taxon>
        <taxon>Strongyloidea</taxon>
        <taxon>Strongylidae</taxon>
        <taxon>Strongylus</taxon>
    </lineage>
</organism>
<dbReference type="GO" id="GO:0006085">
    <property type="term" value="P:acetyl-CoA biosynthetic process"/>
    <property type="evidence" value="ECO:0007669"/>
    <property type="project" value="TreeGrafter"/>
</dbReference>
<dbReference type="InterPro" id="IPR000873">
    <property type="entry name" value="AMP-dep_synth/lig_dom"/>
</dbReference>
<protein>
    <recommendedName>
        <fullName evidence="2">acetate--CoA ligase</fullName>
        <ecNumber evidence="2">6.2.1.1</ecNumber>
    </recommendedName>
</protein>
<gene>
    <name evidence="5" type="ORF">SVUK_LOCUS14194</name>
</gene>
<feature type="domain" description="Acetyl-coenzyme A synthetase N-terminal" evidence="4">
    <location>
        <begin position="39"/>
        <end position="98"/>
    </location>
</feature>
<dbReference type="EMBL" id="UYYB01104279">
    <property type="protein sequence ID" value="VDM79196.1"/>
    <property type="molecule type" value="Genomic_DNA"/>
</dbReference>
<evidence type="ECO:0000313" key="6">
    <source>
        <dbReference type="Proteomes" id="UP000270094"/>
    </source>
</evidence>
<name>A0A3P7J7F8_STRVU</name>
<dbReference type="InterPro" id="IPR042099">
    <property type="entry name" value="ANL_N_sf"/>
</dbReference>
<dbReference type="PANTHER" id="PTHR24095:SF244">
    <property type="entry name" value="ACETYL-COENZYME A SYNTHETASE"/>
    <property type="match status" value="1"/>
</dbReference>
<dbReference type="OrthoDB" id="1706066at2759"/>
<evidence type="ECO:0000256" key="2">
    <source>
        <dbReference type="ARBA" id="ARBA00013275"/>
    </source>
</evidence>